<dbReference type="Proteomes" id="UP000501623">
    <property type="component" value="Chromosome"/>
</dbReference>
<gene>
    <name evidence="1" type="ORF">HMJ29_15620</name>
</gene>
<proteinExistence type="predicted"/>
<dbReference type="InterPro" id="IPR011727">
    <property type="entry name" value="CHP02117"/>
</dbReference>
<name>A0A6M6BK85_9BACT</name>
<protein>
    <submittedName>
        <fullName evidence="1">DUF2459 domain-containing protein</fullName>
    </submittedName>
</protein>
<dbReference type="KEGG" id="hts:HMJ29_15620"/>
<evidence type="ECO:0000313" key="2">
    <source>
        <dbReference type="Proteomes" id="UP000501623"/>
    </source>
</evidence>
<reference evidence="1 2" key="1">
    <citation type="submission" date="2020-05" db="EMBL/GenBank/DDBJ databases">
        <title>Complete genome sequence of Hymenobacter sp. TS19 in Coasted Sand Dune.</title>
        <authorList>
            <person name="Lee J.-H."/>
            <person name="Jung J.-H."/>
            <person name="Jeong S."/>
            <person name="Zhao L."/>
            <person name="Kim M.-K."/>
            <person name="Seo H.-S."/>
            <person name="Lim S."/>
        </authorList>
    </citation>
    <scope>NUCLEOTIDE SEQUENCE [LARGE SCALE GENOMIC DNA]</scope>
    <source>
        <strain evidence="1 2">TS19</strain>
    </source>
</reference>
<accession>A0A6M6BK85</accession>
<sequence length="189" mass="21075">MQALLALIAFLLTGTLVPVNHSFRQSPDGIPIYVVSNGFHTDVVLPLHEVQTNTNWLQELHQPTLTAQFARYQYVAFGWGNERFYLESRGDNFPGPKAILGAVFPSSTLMHVDFYRSAPKASARVVPLRISEAQYLRLAAYVRSSFSPLIAWASTSYVFRPGIPPKIFSFALKDIIRHGARVTTGPTKP</sequence>
<dbReference type="EMBL" id="CP053538">
    <property type="protein sequence ID" value="QJX48278.1"/>
    <property type="molecule type" value="Genomic_DNA"/>
</dbReference>
<dbReference type="AlphaFoldDB" id="A0A6M6BK85"/>
<organism evidence="1 2">
    <name type="scientific">Hymenobacter taeanensis</name>
    <dbReference type="NCBI Taxonomy" id="2735321"/>
    <lineage>
        <taxon>Bacteria</taxon>
        <taxon>Pseudomonadati</taxon>
        <taxon>Bacteroidota</taxon>
        <taxon>Cytophagia</taxon>
        <taxon>Cytophagales</taxon>
        <taxon>Hymenobacteraceae</taxon>
        <taxon>Hymenobacter</taxon>
    </lineage>
</organism>
<dbReference type="Pfam" id="PF09601">
    <property type="entry name" value="DUF2459"/>
    <property type="match status" value="1"/>
</dbReference>
<evidence type="ECO:0000313" key="1">
    <source>
        <dbReference type="EMBL" id="QJX48278.1"/>
    </source>
</evidence>
<keyword evidence="2" id="KW-1185">Reference proteome</keyword>